<protein>
    <submittedName>
        <fullName evidence="2">Uncharacterized protein</fullName>
    </submittedName>
</protein>
<dbReference type="Gramene" id="GBG61041">
    <property type="protein sequence ID" value="GBG61041"/>
    <property type="gene ID" value="CBR_g18636"/>
</dbReference>
<evidence type="ECO:0000313" key="3">
    <source>
        <dbReference type="Proteomes" id="UP000265515"/>
    </source>
</evidence>
<dbReference type="EMBL" id="BFEA01000016">
    <property type="protein sequence ID" value="GBG61041.1"/>
    <property type="molecule type" value="Genomic_DNA"/>
</dbReference>
<sequence length="454" mass="49214">MALDGRGRPSRSDDDDVFTTEDTPEGAHIVADQGGRRRGSIRINSPLPPASNVRAQGDGSAAQARTREERVINLEHNKDAQMEEAPASAVVQRWRSTQSRTRTSQPARGTTPRQSATSTMPHQQPATEGGGSGSAAVVGAALQAVQPHPGEANVAAVAGNETPSAADKRGRSADAAELYNIIHETREYFVNIASGLPLPKLPRSVTMPKSNVSQIKLTDPGQLQEALSRVSKVKNVALRVLHGWVFKSRSRARGYTVAFQYTLQSIAIDITRAMWHGEDSSDVISPAICTHTLDMRMDLPLWFAGAHVEDRLEDDDMAAYQEATIMRLVGASSTPVETGQTIDGGCITHDRLPHVADSFTLLLAACDIPRGYSAWICEWICEWRETICDRTSRHSTSRTFLPSPCSLPPCIGYSAAQHLFSKRGDGAAGQGEHNLGALPQLHSRAGILRRRLQP</sequence>
<feature type="compositionally biased region" description="Acidic residues" evidence="1">
    <location>
        <begin position="13"/>
        <end position="24"/>
    </location>
</feature>
<feature type="compositionally biased region" description="Basic and acidic residues" evidence="1">
    <location>
        <begin position="1"/>
        <end position="12"/>
    </location>
</feature>
<feature type="compositionally biased region" description="Low complexity" evidence="1">
    <location>
        <begin position="92"/>
        <end position="105"/>
    </location>
</feature>
<reference evidence="2 3" key="1">
    <citation type="journal article" date="2018" name="Cell">
        <title>The Chara Genome: Secondary Complexity and Implications for Plant Terrestrialization.</title>
        <authorList>
            <person name="Nishiyama T."/>
            <person name="Sakayama H."/>
            <person name="Vries J.D."/>
            <person name="Buschmann H."/>
            <person name="Saint-Marcoux D."/>
            <person name="Ullrich K.K."/>
            <person name="Haas F.B."/>
            <person name="Vanderstraeten L."/>
            <person name="Becker D."/>
            <person name="Lang D."/>
            <person name="Vosolsobe S."/>
            <person name="Rombauts S."/>
            <person name="Wilhelmsson P.K.I."/>
            <person name="Janitza P."/>
            <person name="Kern R."/>
            <person name="Heyl A."/>
            <person name="Rumpler F."/>
            <person name="Villalobos L.I.A.C."/>
            <person name="Clay J.M."/>
            <person name="Skokan R."/>
            <person name="Toyoda A."/>
            <person name="Suzuki Y."/>
            <person name="Kagoshima H."/>
            <person name="Schijlen E."/>
            <person name="Tajeshwar N."/>
            <person name="Catarino B."/>
            <person name="Hetherington A.J."/>
            <person name="Saltykova A."/>
            <person name="Bonnot C."/>
            <person name="Breuninger H."/>
            <person name="Symeonidi A."/>
            <person name="Radhakrishnan G.V."/>
            <person name="Van Nieuwerburgh F."/>
            <person name="Deforce D."/>
            <person name="Chang C."/>
            <person name="Karol K.G."/>
            <person name="Hedrich R."/>
            <person name="Ulvskov P."/>
            <person name="Glockner G."/>
            <person name="Delwiche C.F."/>
            <person name="Petrasek J."/>
            <person name="Van de Peer Y."/>
            <person name="Friml J."/>
            <person name="Beilby M."/>
            <person name="Dolan L."/>
            <person name="Kohara Y."/>
            <person name="Sugano S."/>
            <person name="Fujiyama A."/>
            <person name="Delaux P.-M."/>
            <person name="Quint M."/>
            <person name="TheiBen G."/>
            <person name="Hagemann M."/>
            <person name="Harholt J."/>
            <person name="Dunand C."/>
            <person name="Zachgo S."/>
            <person name="Langdale J."/>
            <person name="Maumus F."/>
            <person name="Straeten D.V.D."/>
            <person name="Gould S.B."/>
            <person name="Rensing S.A."/>
        </authorList>
    </citation>
    <scope>NUCLEOTIDE SEQUENCE [LARGE SCALE GENOMIC DNA]</scope>
    <source>
        <strain evidence="2 3">S276</strain>
    </source>
</reference>
<feature type="compositionally biased region" description="Basic and acidic residues" evidence="1">
    <location>
        <begin position="65"/>
        <end position="81"/>
    </location>
</feature>
<gene>
    <name evidence="2" type="ORF">CBR_g18636</name>
</gene>
<keyword evidence="3" id="KW-1185">Reference proteome</keyword>
<accession>A0A388JTC6</accession>
<organism evidence="2 3">
    <name type="scientific">Chara braunii</name>
    <name type="common">Braun's stonewort</name>
    <dbReference type="NCBI Taxonomy" id="69332"/>
    <lineage>
        <taxon>Eukaryota</taxon>
        <taxon>Viridiplantae</taxon>
        <taxon>Streptophyta</taxon>
        <taxon>Charophyceae</taxon>
        <taxon>Charales</taxon>
        <taxon>Characeae</taxon>
        <taxon>Chara</taxon>
    </lineage>
</organism>
<dbReference type="AlphaFoldDB" id="A0A388JTC6"/>
<dbReference type="Proteomes" id="UP000265515">
    <property type="component" value="Unassembled WGS sequence"/>
</dbReference>
<comment type="caution">
    <text evidence="2">The sequence shown here is derived from an EMBL/GenBank/DDBJ whole genome shotgun (WGS) entry which is preliminary data.</text>
</comment>
<proteinExistence type="predicted"/>
<evidence type="ECO:0000313" key="2">
    <source>
        <dbReference type="EMBL" id="GBG61041.1"/>
    </source>
</evidence>
<evidence type="ECO:0000256" key="1">
    <source>
        <dbReference type="SAM" id="MobiDB-lite"/>
    </source>
</evidence>
<feature type="region of interest" description="Disordered" evidence="1">
    <location>
        <begin position="1"/>
        <end position="134"/>
    </location>
</feature>
<name>A0A388JTC6_CHABU</name>
<feature type="compositionally biased region" description="Polar residues" evidence="1">
    <location>
        <begin position="106"/>
        <end position="126"/>
    </location>
</feature>